<protein>
    <submittedName>
        <fullName evidence="2">Uncharacterized protein</fullName>
    </submittedName>
</protein>
<feature type="compositionally biased region" description="Pro residues" evidence="1">
    <location>
        <begin position="158"/>
        <end position="169"/>
    </location>
</feature>
<keyword evidence="3" id="KW-1185">Reference proteome</keyword>
<evidence type="ECO:0000313" key="2">
    <source>
        <dbReference type="EMBL" id="OSX72081.1"/>
    </source>
</evidence>
<dbReference type="EMBL" id="KV919085">
    <property type="protein sequence ID" value="OSX72081.1"/>
    <property type="molecule type" value="Genomic_DNA"/>
</dbReference>
<feature type="compositionally biased region" description="Low complexity" evidence="1">
    <location>
        <begin position="244"/>
        <end position="264"/>
    </location>
</feature>
<dbReference type="AlphaFoldDB" id="A0A1X6NU02"/>
<feature type="region of interest" description="Disordered" evidence="1">
    <location>
        <begin position="1"/>
        <end position="214"/>
    </location>
</feature>
<feature type="non-terminal residue" evidence="2">
    <location>
        <position position="1"/>
    </location>
</feature>
<accession>A0A1X6NU02</accession>
<evidence type="ECO:0000256" key="1">
    <source>
        <dbReference type="SAM" id="MobiDB-lite"/>
    </source>
</evidence>
<reference evidence="2 3" key="1">
    <citation type="submission" date="2017-03" db="EMBL/GenBank/DDBJ databases">
        <title>WGS assembly of Porphyra umbilicalis.</title>
        <authorList>
            <person name="Brawley S.H."/>
            <person name="Blouin N.A."/>
            <person name="Ficko-Blean E."/>
            <person name="Wheeler G.L."/>
            <person name="Lohr M."/>
            <person name="Goodson H.V."/>
            <person name="Jenkins J.W."/>
            <person name="Blaby-Haas C.E."/>
            <person name="Helliwell K.E."/>
            <person name="Chan C."/>
            <person name="Marriage T."/>
            <person name="Bhattacharya D."/>
            <person name="Klein A.S."/>
            <person name="Badis Y."/>
            <person name="Brodie J."/>
            <person name="Cao Y."/>
            <person name="Collen J."/>
            <person name="Dittami S.M."/>
            <person name="Gachon C.M."/>
            <person name="Green B.R."/>
            <person name="Karpowicz S."/>
            <person name="Kim J.W."/>
            <person name="Kudahl U."/>
            <person name="Lin S."/>
            <person name="Michel G."/>
            <person name="Mittag M."/>
            <person name="Olson B.J."/>
            <person name="Pangilinan J."/>
            <person name="Peng Y."/>
            <person name="Qiu H."/>
            <person name="Shu S."/>
            <person name="Singer J.T."/>
            <person name="Smith A.G."/>
            <person name="Sprecher B.N."/>
            <person name="Wagner V."/>
            <person name="Wang W."/>
            <person name="Wang Z.-Y."/>
            <person name="Yan J."/>
            <person name="Yarish C."/>
            <person name="Zoeuner-Riek S."/>
            <person name="Zhuang Y."/>
            <person name="Zou Y."/>
            <person name="Lindquist E.A."/>
            <person name="Grimwood J."/>
            <person name="Barry K."/>
            <person name="Rokhsar D.S."/>
            <person name="Schmutz J."/>
            <person name="Stiller J.W."/>
            <person name="Grossman A.R."/>
            <person name="Prochnik S.E."/>
        </authorList>
    </citation>
    <scope>NUCLEOTIDE SEQUENCE [LARGE SCALE GENOMIC DNA]</scope>
    <source>
        <strain evidence="2">4086291</strain>
    </source>
</reference>
<feature type="compositionally biased region" description="Pro residues" evidence="1">
    <location>
        <begin position="178"/>
        <end position="201"/>
    </location>
</feature>
<feature type="compositionally biased region" description="Pro residues" evidence="1">
    <location>
        <begin position="78"/>
        <end position="151"/>
    </location>
</feature>
<organism evidence="2 3">
    <name type="scientific">Porphyra umbilicalis</name>
    <name type="common">Purple laver</name>
    <name type="synonym">Red alga</name>
    <dbReference type="NCBI Taxonomy" id="2786"/>
    <lineage>
        <taxon>Eukaryota</taxon>
        <taxon>Rhodophyta</taxon>
        <taxon>Bangiophyceae</taxon>
        <taxon>Bangiales</taxon>
        <taxon>Bangiaceae</taxon>
        <taxon>Porphyra</taxon>
    </lineage>
</organism>
<dbReference type="Proteomes" id="UP000218209">
    <property type="component" value="Unassembled WGS sequence"/>
</dbReference>
<feature type="compositionally biased region" description="Pro residues" evidence="1">
    <location>
        <begin position="28"/>
        <end position="68"/>
    </location>
</feature>
<gene>
    <name evidence="2" type="ORF">BU14_0470s0010</name>
</gene>
<sequence>TMSGAGQPDRASFAVPGHTAASSLPTASHPPPLAPRQPPRCRPPPSPPPLAPRQPPPCRPPPSPPPLAPANHLAAGRLPPPPPGPPPTTSLPAASLPPPLVPRQPPRCRPPPSPPPLVPRQPPRCRPPPPPPPGPPPTTSLPAASLPPPLAPRQLPRCRPPPSPPPWPPANHLAAGRLPPPPPGPPPTTSLPTGSLPPLPGHQPTRTSTRVQCVRARLGPAPRVARVLVSRSFALKLPFVAPSISSSPVSAQTPPVRRVATVAPPRRPPSPASTQCGQEACGSSPSRPRRGGARRSMMWRSMTRAPERPSRRTTGKPCVLEPPASCPTCGKAPRRPPARRCC</sequence>
<name>A0A1X6NU02_PORUM</name>
<evidence type="ECO:0000313" key="3">
    <source>
        <dbReference type="Proteomes" id="UP000218209"/>
    </source>
</evidence>
<feature type="region of interest" description="Disordered" evidence="1">
    <location>
        <begin position="244"/>
        <end position="317"/>
    </location>
</feature>
<proteinExistence type="predicted"/>